<organism evidence="1 2">
    <name type="scientific">Pelobates cultripes</name>
    <name type="common">Western spadefoot toad</name>
    <dbReference type="NCBI Taxonomy" id="61616"/>
    <lineage>
        <taxon>Eukaryota</taxon>
        <taxon>Metazoa</taxon>
        <taxon>Chordata</taxon>
        <taxon>Craniata</taxon>
        <taxon>Vertebrata</taxon>
        <taxon>Euteleostomi</taxon>
        <taxon>Amphibia</taxon>
        <taxon>Batrachia</taxon>
        <taxon>Anura</taxon>
        <taxon>Pelobatoidea</taxon>
        <taxon>Pelobatidae</taxon>
        <taxon>Pelobates</taxon>
    </lineage>
</organism>
<dbReference type="AlphaFoldDB" id="A0AAD1SFN4"/>
<sequence length="118" mass="13363">MAGGSASCTYSGRRKLCCVIRALRPECHVLCERRVERGGRVRNPGESQARYWGESQADRARYRGESQAVLHRMANMATKRELCPPGWNQYFKMLSEDEDVIYGTVCYEDLKGDTAVPV</sequence>
<gene>
    <name evidence="1" type="ORF">PECUL_23A049102</name>
</gene>
<evidence type="ECO:0000313" key="1">
    <source>
        <dbReference type="EMBL" id="CAH2300687.1"/>
    </source>
</evidence>
<evidence type="ECO:0000313" key="2">
    <source>
        <dbReference type="Proteomes" id="UP001295444"/>
    </source>
</evidence>
<proteinExistence type="predicted"/>
<protein>
    <submittedName>
        <fullName evidence="1">Uncharacterized protein</fullName>
    </submittedName>
</protein>
<reference evidence="1" key="1">
    <citation type="submission" date="2022-03" db="EMBL/GenBank/DDBJ databases">
        <authorList>
            <person name="Alioto T."/>
            <person name="Alioto T."/>
            <person name="Gomez Garrido J."/>
        </authorList>
    </citation>
    <scope>NUCLEOTIDE SEQUENCE</scope>
</reference>
<dbReference type="EMBL" id="OW240917">
    <property type="protein sequence ID" value="CAH2300687.1"/>
    <property type="molecule type" value="Genomic_DNA"/>
</dbReference>
<dbReference type="Proteomes" id="UP001295444">
    <property type="component" value="Chromosome 06"/>
</dbReference>
<keyword evidence="2" id="KW-1185">Reference proteome</keyword>
<name>A0AAD1SFN4_PELCU</name>
<accession>A0AAD1SFN4</accession>